<sequence>MDEIVISPALHNAVGGLVVLAAVLTVALNWHGLVTLKTAGGPDSPRNPSLGGWQNEALIAFQIALMVQALIGIKLLDQGLGTVQRYVHYLGGLGSLGLVMLYYWLPQRGVRDGALKVLGLTVASLAFVLLTFFVGGLYARGGLS</sequence>
<reference evidence="3" key="1">
    <citation type="journal article" date="2019" name="Int. J. Syst. Evol. Microbiol.">
        <title>The Global Catalogue of Microorganisms (GCM) 10K type strain sequencing project: providing services to taxonomists for standard genome sequencing and annotation.</title>
        <authorList>
            <consortium name="The Broad Institute Genomics Platform"/>
            <consortium name="The Broad Institute Genome Sequencing Center for Infectious Disease"/>
            <person name="Wu L."/>
            <person name="Ma J."/>
        </authorList>
    </citation>
    <scope>NUCLEOTIDE SEQUENCE [LARGE SCALE GENOMIC DNA]</scope>
    <source>
        <strain evidence="3">JCM 15443</strain>
    </source>
</reference>
<dbReference type="RefSeq" id="WP_188903369.1">
    <property type="nucleotide sequence ID" value="NZ_BMOM01000011.1"/>
</dbReference>
<gene>
    <name evidence="2" type="ORF">GCM10010841_16920</name>
</gene>
<feature type="transmembrane region" description="Helical" evidence="1">
    <location>
        <begin position="87"/>
        <end position="105"/>
    </location>
</feature>
<organism evidence="2 3">
    <name type="scientific">Deinococcus aerophilus</name>
    <dbReference type="NCBI Taxonomy" id="522488"/>
    <lineage>
        <taxon>Bacteria</taxon>
        <taxon>Thermotogati</taxon>
        <taxon>Deinococcota</taxon>
        <taxon>Deinococci</taxon>
        <taxon>Deinococcales</taxon>
        <taxon>Deinococcaceae</taxon>
        <taxon>Deinococcus</taxon>
    </lineage>
</organism>
<evidence type="ECO:0000313" key="3">
    <source>
        <dbReference type="Proteomes" id="UP000661918"/>
    </source>
</evidence>
<keyword evidence="3" id="KW-1185">Reference proteome</keyword>
<evidence type="ECO:0000256" key="1">
    <source>
        <dbReference type="SAM" id="Phobius"/>
    </source>
</evidence>
<dbReference type="EMBL" id="BMOM01000011">
    <property type="protein sequence ID" value="GGM09155.1"/>
    <property type="molecule type" value="Genomic_DNA"/>
</dbReference>
<comment type="caution">
    <text evidence="2">The sequence shown here is derived from an EMBL/GenBank/DDBJ whole genome shotgun (WGS) entry which is preliminary data.</text>
</comment>
<proteinExistence type="predicted"/>
<keyword evidence="1" id="KW-1133">Transmembrane helix</keyword>
<evidence type="ECO:0008006" key="4">
    <source>
        <dbReference type="Google" id="ProtNLM"/>
    </source>
</evidence>
<dbReference type="Proteomes" id="UP000661918">
    <property type="component" value="Unassembled WGS sequence"/>
</dbReference>
<keyword evidence="1" id="KW-0472">Membrane</keyword>
<evidence type="ECO:0000313" key="2">
    <source>
        <dbReference type="EMBL" id="GGM09155.1"/>
    </source>
</evidence>
<protein>
    <recommendedName>
        <fullName evidence="4">DUF2231 domain-containing protein</fullName>
    </recommendedName>
</protein>
<name>A0ABQ2GSD1_9DEIO</name>
<feature type="transmembrane region" description="Helical" evidence="1">
    <location>
        <begin position="117"/>
        <end position="139"/>
    </location>
</feature>
<feature type="transmembrane region" description="Helical" evidence="1">
    <location>
        <begin position="12"/>
        <end position="36"/>
    </location>
</feature>
<accession>A0ABQ2GSD1</accession>
<keyword evidence="1" id="KW-0812">Transmembrane</keyword>
<feature type="transmembrane region" description="Helical" evidence="1">
    <location>
        <begin position="57"/>
        <end position="75"/>
    </location>
</feature>